<dbReference type="EMBL" id="CBXG010000054">
    <property type="protein sequence ID" value="CDM07330.1"/>
    <property type="molecule type" value="Genomic_DNA"/>
</dbReference>
<sequence length="226" mass="26377">MHTARLCEPYLIGEHHLIENVIFVEAHLCPLTQRRYAEFSGDILVFPCMLCHLRHSTFTRREYPYKAPLPIDQPAWRTKDRDIPFLRPLRAIKFNCLCDFAAKTFSTTGDALHKTQPFQLASYLPVCDIQERKRCSAFCLNAKAYIIYMVVRMGGRQLKACHRFRIGTFEIIDIHVPSILAREYVIIPYFKSLLCPPPSFLCQEDRALHLFLRLYIQLGDKGNRDQ</sequence>
<gene>
    <name evidence="1" type="ORF">BN890_49540</name>
</gene>
<reference evidence="1 2" key="1">
    <citation type="submission" date="2013-12" db="EMBL/GenBank/DDBJ databases">
        <title>Improved hybrid genome assemblies of Bacteroides xylanisolvens SD CC 1b and Bacteroides xylanisolvens SD CC 2a using Illumina and 454 Sequencing.</title>
        <authorList>
            <person name="Ramaraj T."/>
            <person name="Sundararajan A."/>
            <person name="Mudge J."/>
            <person name="Schilkey F.D."/>
            <person name="Delvecchio V."/>
            <person name="Donlon M."/>
            <person name="Ziemer C."/>
        </authorList>
    </citation>
    <scope>NUCLEOTIDE SEQUENCE [LARGE SCALE GENOMIC DNA]</scope>
</reference>
<evidence type="ECO:0000313" key="2">
    <source>
        <dbReference type="Proteomes" id="UP000019380"/>
    </source>
</evidence>
<proteinExistence type="predicted"/>
<dbReference type="AlphaFoldDB" id="D4VIW0"/>
<name>D4VIW0_9BACE</name>
<accession>D4VIW0</accession>
<dbReference type="Proteomes" id="UP000019380">
    <property type="component" value="Unassembled WGS sequence"/>
</dbReference>
<protein>
    <submittedName>
        <fullName evidence="1">Uncharacterized protein</fullName>
    </submittedName>
</protein>
<comment type="caution">
    <text evidence="1">The sequence shown here is derived from an EMBL/GenBank/DDBJ whole genome shotgun (WGS) entry which is preliminary data.</text>
</comment>
<organism evidence="1 2">
    <name type="scientific">Bacteroides xylanisolvens SD CC 1b</name>
    <dbReference type="NCBI Taxonomy" id="702447"/>
    <lineage>
        <taxon>Bacteria</taxon>
        <taxon>Pseudomonadati</taxon>
        <taxon>Bacteroidota</taxon>
        <taxon>Bacteroidia</taxon>
        <taxon>Bacteroidales</taxon>
        <taxon>Bacteroidaceae</taxon>
        <taxon>Bacteroides</taxon>
    </lineage>
</organism>
<evidence type="ECO:0000313" key="1">
    <source>
        <dbReference type="EMBL" id="CDM07330.1"/>
    </source>
</evidence>